<proteinExistence type="predicted"/>
<dbReference type="OrthoDB" id="7859622at2"/>
<dbReference type="EMBL" id="FQXC01000005">
    <property type="protein sequence ID" value="SHH92539.1"/>
    <property type="molecule type" value="Genomic_DNA"/>
</dbReference>
<dbReference type="AlphaFoldDB" id="A0A1M5WY67"/>
<accession>A0A1M5WY67</accession>
<gene>
    <name evidence="2" type="ORF">SAMN05443551_3597</name>
</gene>
<organism evidence="2 3">
    <name type="scientific">Marivita hallyeonensis</name>
    <dbReference type="NCBI Taxonomy" id="996342"/>
    <lineage>
        <taxon>Bacteria</taxon>
        <taxon>Pseudomonadati</taxon>
        <taxon>Pseudomonadota</taxon>
        <taxon>Alphaproteobacteria</taxon>
        <taxon>Rhodobacterales</taxon>
        <taxon>Roseobacteraceae</taxon>
        <taxon>Marivita</taxon>
    </lineage>
</organism>
<protein>
    <submittedName>
        <fullName evidence="2">Uncharacterized protein</fullName>
    </submittedName>
</protein>
<evidence type="ECO:0000256" key="1">
    <source>
        <dbReference type="SAM" id="SignalP"/>
    </source>
</evidence>
<sequence length="107" mass="12275">MKRRTLALALLTSITATGAVAEMIVVNGRYVVPKDTVRGYFYRQSDQRMVFDVRWSDWSTQYRCDDEYDQDRILAASLNLNLKINSATDVDFEDFLKAEGFTGCAKF</sequence>
<feature type="chain" id="PRO_5013019755" evidence="1">
    <location>
        <begin position="22"/>
        <end position="107"/>
    </location>
</feature>
<reference evidence="2 3" key="1">
    <citation type="submission" date="2016-11" db="EMBL/GenBank/DDBJ databases">
        <authorList>
            <person name="Jaros S."/>
            <person name="Januszkiewicz K."/>
            <person name="Wedrychowicz H."/>
        </authorList>
    </citation>
    <scope>NUCLEOTIDE SEQUENCE [LARGE SCALE GENOMIC DNA]</scope>
    <source>
        <strain evidence="2 3">DSM 29431</strain>
    </source>
</reference>
<keyword evidence="1" id="KW-0732">Signal</keyword>
<feature type="signal peptide" evidence="1">
    <location>
        <begin position="1"/>
        <end position="21"/>
    </location>
</feature>
<dbReference type="Proteomes" id="UP000184221">
    <property type="component" value="Unassembled WGS sequence"/>
</dbReference>
<dbReference type="RefSeq" id="WP_072779471.1">
    <property type="nucleotide sequence ID" value="NZ_FQXC01000005.1"/>
</dbReference>
<keyword evidence="3" id="KW-1185">Reference proteome</keyword>
<name>A0A1M5WY67_9RHOB</name>
<evidence type="ECO:0000313" key="2">
    <source>
        <dbReference type="EMBL" id="SHH92539.1"/>
    </source>
</evidence>
<evidence type="ECO:0000313" key="3">
    <source>
        <dbReference type="Proteomes" id="UP000184221"/>
    </source>
</evidence>